<reference evidence="2 3" key="1">
    <citation type="journal article" date="2013" name="Curr. Biol.">
        <title>The Genome of the Foraminiferan Reticulomyxa filosa.</title>
        <authorList>
            <person name="Glockner G."/>
            <person name="Hulsmann N."/>
            <person name="Schleicher M."/>
            <person name="Noegel A.A."/>
            <person name="Eichinger L."/>
            <person name="Gallinger C."/>
            <person name="Pawlowski J."/>
            <person name="Sierra R."/>
            <person name="Euteneuer U."/>
            <person name="Pillet L."/>
            <person name="Moustafa A."/>
            <person name="Platzer M."/>
            <person name="Groth M."/>
            <person name="Szafranski K."/>
            <person name="Schliwa M."/>
        </authorList>
    </citation>
    <scope>NUCLEOTIDE SEQUENCE [LARGE SCALE GENOMIC DNA]</scope>
</reference>
<comment type="caution">
    <text evidence="2">The sequence shown here is derived from an EMBL/GenBank/DDBJ whole genome shotgun (WGS) entry which is preliminary data.</text>
</comment>
<evidence type="ECO:0000313" key="3">
    <source>
        <dbReference type="Proteomes" id="UP000023152"/>
    </source>
</evidence>
<evidence type="ECO:0008006" key="4">
    <source>
        <dbReference type="Google" id="ProtNLM"/>
    </source>
</evidence>
<keyword evidence="1" id="KW-0472">Membrane</keyword>
<evidence type="ECO:0000256" key="1">
    <source>
        <dbReference type="SAM" id="Phobius"/>
    </source>
</evidence>
<dbReference type="Proteomes" id="UP000023152">
    <property type="component" value="Unassembled WGS sequence"/>
</dbReference>
<dbReference type="AlphaFoldDB" id="X6P7P0"/>
<gene>
    <name evidence="2" type="ORF">RFI_03452</name>
</gene>
<feature type="transmembrane region" description="Helical" evidence="1">
    <location>
        <begin position="163"/>
        <end position="187"/>
    </location>
</feature>
<name>X6P7P0_RETFI</name>
<sequence length="232" mass="27590">MYKKKAEVKNALKPKNVRKKDSSANQKQSFLTKIIFYYICFLQKLFVLKLTAHKFLINKNNFIRISISSKKNNKSAQLIKICCLDIFSLGLRCDFLSFSKFFLKNIVFSSNWFSWYALFLLSFSHLSICIVILKTSFDNCYCFALSIFFQIRKSIYVSFCQRFLGYVFCLFIIGTGFFITYFLDLFLKMSSKKKISKNSLRRVKLIFKKYNELFFNHIYYFALNEHIVTKIL</sequence>
<evidence type="ECO:0000313" key="2">
    <source>
        <dbReference type="EMBL" id="ETO33652.1"/>
    </source>
</evidence>
<feature type="transmembrane region" description="Helical" evidence="1">
    <location>
        <begin position="35"/>
        <end position="57"/>
    </location>
</feature>
<keyword evidence="1" id="KW-1133">Transmembrane helix</keyword>
<keyword evidence="1" id="KW-0812">Transmembrane</keyword>
<organism evidence="2 3">
    <name type="scientific">Reticulomyxa filosa</name>
    <dbReference type="NCBI Taxonomy" id="46433"/>
    <lineage>
        <taxon>Eukaryota</taxon>
        <taxon>Sar</taxon>
        <taxon>Rhizaria</taxon>
        <taxon>Retaria</taxon>
        <taxon>Foraminifera</taxon>
        <taxon>Monothalamids</taxon>
        <taxon>Reticulomyxidae</taxon>
        <taxon>Reticulomyxa</taxon>
    </lineage>
</organism>
<keyword evidence="3" id="KW-1185">Reference proteome</keyword>
<feature type="transmembrane region" description="Helical" evidence="1">
    <location>
        <begin position="113"/>
        <end position="133"/>
    </location>
</feature>
<proteinExistence type="predicted"/>
<dbReference type="EMBL" id="ASPP01003225">
    <property type="protein sequence ID" value="ETO33652.1"/>
    <property type="molecule type" value="Genomic_DNA"/>
</dbReference>
<accession>X6P7P0</accession>
<protein>
    <recommendedName>
        <fullName evidence="4">Transmembrane protein</fullName>
    </recommendedName>
</protein>